<organism evidence="5 6">
    <name type="scientific">Vibrio ostreae</name>
    <dbReference type="NCBI Taxonomy" id="2841925"/>
    <lineage>
        <taxon>Bacteria</taxon>
        <taxon>Pseudomonadati</taxon>
        <taxon>Pseudomonadota</taxon>
        <taxon>Gammaproteobacteria</taxon>
        <taxon>Vibrionales</taxon>
        <taxon>Vibrionaceae</taxon>
        <taxon>Vibrio</taxon>
    </lineage>
</organism>
<dbReference type="InterPro" id="IPR023187">
    <property type="entry name" value="Tscrpt_reg_MarR-type_CS"/>
</dbReference>
<dbReference type="PANTHER" id="PTHR33164:SF89">
    <property type="entry name" value="MARR FAMILY REGULATORY PROTEIN"/>
    <property type="match status" value="1"/>
</dbReference>
<dbReference type="Gene3D" id="1.10.10.10">
    <property type="entry name" value="Winged helix-like DNA-binding domain superfamily/Winged helix DNA-binding domain"/>
    <property type="match status" value="1"/>
</dbReference>
<evidence type="ECO:0000256" key="3">
    <source>
        <dbReference type="ARBA" id="ARBA00023163"/>
    </source>
</evidence>
<dbReference type="SUPFAM" id="SSF46785">
    <property type="entry name" value="Winged helix' DNA-binding domain"/>
    <property type="match status" value="1"/>
</dbReference>
<dbReference type="GO" id="GO:0003677">
    <property type="term" value="F:DNA binding"/>
    <property type="evidence" value="ECO:0007669"/>
    <property type="project" value="UniProtKB-KW"/>
</dbReference>
<keyword evidence="3" id="KW-0804">Transcription</keyword>
<dbReference type="Pfam" id="PF01047">
    <property type="entry name" value="MarR"/>
    <property type="match status" value="1"/>
</dbReference>
<protein>
    <submittedName>
        <fullName evidence="5">MarR family transcriptional regulator</fullName>
    </submittedName>
</protein>
<dbReference type="GO" id="GO:0006950">
    <property type="term" value="P:response to stress"/>
    <property type="evidence" value="ECO:0007669"/>
    <property type="project" value="TreeGrafter"/>
</dbReference>
<dbReference type="InterPro" id="IPR000835">
    <property type="entry name" value="HTH_MarR-typ"/>
</dbReference>
<name>A0A975YMA8_9VIBR</name>
<dbReference type="Proteomes" id="UP000694232">
    <property type="component" value="Chromosome 2"/>
</dbReference>
<dbReference type="AlphaFoldDB" id="A0A975YMA8"/>
<evidence type="ECO:0000313" key="6">
    <source>
        <dbReference type="Proteomes" id="UP000694232"/>
    </source>
</evidence>
<gene>
    <name evidence="5" type="ORF">KNV97_03190</name>
</gene>
<dbReference type="PANTHER" id="PTHR33164">
    <property type="entry name" value="TRANSCRIPTIONAL REGULATOR, MARR FAMILY"/>
    <property type="match status" value="1"/>
</dbReference>
<dbReference type="PROSITE" id="PS01117">
    <property type="entry name" value="HTH_MARR_1"/>
    <property type="match status" value="1"/>
</dbReference>
<sequence length="167" mass="19029">MEDNLDIHEEVLVAIRQIIRAIDLHSKKLNKDFGLTSPQLLLMRAIKAEPSMTIRQLSGATNMSQATATSILDRLEKRELVKRERDTTDKRKVHAHLTSEGEKILSAAPQMLQDDFVHQFRALDKWEQTLILSSLQRLARMMNAPEITPDALLLTIENEDAEPLKLP</sequence>
<dbReference type="InterPro" id="IPR036388">
    <property type="entry name" value="WH-like_DNA-bd_sf"/>
</dbReference>
<dbReference type="EMBL" id="CP076642">
    <property type="protein sequence ID" value="QXO16532.1"/>
    <property type="molecule type" value="Genomic_DNA"/>
</dbReference>
<evidence type="ECO:0000256" key="1">
    <source>
        <dbReference type="ARBA" id="ARBA00023015"/>
    </source>
</evidence>
<keyword evidence="2" id="KW-0238">DNA-binding</keyword>
<dbReference type="PROSITE" id="PS50995">
    <property type="entry name" value="HTH_MARR_2"/>
    <property type="match status" value="1"/>
</dbReference>
<feature type="domain" description="HTH marR-type" evidence="4">
    <location>
        <begin position="8"/>
        <end position="140"/>
    </location>
</feature>
<accession>A0A975YMA8</accession>
<evidence type="ECO:0000259" key="4">
    <source>
        <dbReference type="PROSITE" id="PS50995"/>
    </source>
</evidence>
<dbReference type="SMART" id="SM00347">
    <property type="entry name" value="HTH_MARR"/>
    <property type="match status" value="1"/>
</dbReference>
<keyword evidence="6" id="KW-1185">Reference proteome</keyword>
<dbReference type="GO" id="GO:0003700">
    <property type="term" value="F:DNA-binding transcription factor activity"/>
    <property type="evidence" value="ECO:0007669"/>
    <property type="project" value="InterPro"/>
</dbReference>
<dbReference type="KEGG" id="vos:KNV97_03190"/>
<evidence type="ECO:0000313" key="5">
    <source>
        <dbReference type="EMBL" id="QXO16532.1"/>
    </source>
</evidence>
<evidence type="ECO:0000256" key="2">
    <source>
        <dbReference type="ARBA" id="ARBA00023125"/>
    </source>
</evidence>
<reference evidence="5" key="1">
    <citation type="submission" date="2021-06" db="EMBL/GenBank/DDBJ databases">
        <title>Vibrio nov. sp., novel gut bacterium isolated from Yellow Sea oyster.</title>
        <authorList>
            <person name="Muhammad N."/>
            <person name="Nguyen T.H."/>
            <person name="Lee Y.-J."/>
            <person name="Ko J."/>
            <person name="Kim S.-G."/>
        </authorList>
    </citation>
    <scope>NUCLEOTIDE SEQUENCE</scope>
    <source>
        <strain evidence="5">OG9-811</strain>
    </source>
</reference>
<keyword evidence="1" id="KW-0805">Transcription regulation</keyword>
<dbReference type="InterPro" id="IPR039422">
    <property type="entry name" value="MarR/SlyA-like"/>
</dbReference>
<dbReference type="InterPro" id="IPR036390">
    <property type="entry name" value="WH_DNA-bd_sf"/>
</dbReference>
<proteinExistence type="predicted"/>